<dbReference type="EMBL" id="JBHTJN010000008">
    <property type="protein sequence ID" value="MFD0965989.1"/>
    <property type="molecule type" value="Genomic_DNA"/>
</dbReference>
<sequence length="377" mass="42079">MFPTVQINSLNMQAGETKEIERCGLFVGVITAKENQNKLLSITPDSDLDKLLGSQESELKKQLKTAMLNAGQNWLAYALPTAEEGYDFKKSVLYANEIASFEFVVNTVTKDLDKQKINDLQSLYAELLAKYGRRTFFIQAVNGINSDRERGEDWATYIATLTELQKTVVADHVMLTPLLFGNEAGVIAGRLSNKAVTVADSPARVKTGAVLNLGKAEKPTDKNGIVLDISHLKSLETARYSVPMWYPDYDGYYWSDGRMLDAEGGDFQTVENVRVVDKVARRVRLLAIAKIADRSFNSTLSSTEYHKNYFAKPLREMAKSAEIGGIVFPGECMPPTEDSIAIQWQSKTKVMVYIKVRPYDCPKDITVNIFLDLETLG</sequence>
<dbReference type="Proteomes" id="UP001596996">
    <property type="component" value="Unassembled WGS sequence"/>
</dbReference>
<dbReference type="InterPro" id="IPR019694">
    <property type="entry name" value="Phage_HP1_Orf23"/>
</dbReference>
<protein>
    <submittedName>
        <fullName evidence="1">DUF2586 domain-containing protein</fullName>
    </submittedName>
</protein>
<dbReference type="RefSeq" id="WP_380819549.1">
    <property type="nucleotide sequence ID" value="NZ_JBHTJN010000008.1"/>
</dbReference>
<proteinExistence type="predicted"/>
<accession>A0ABW3I971</accession>
<reference evidence="2" key="1">
    <citation type="journal article" date="2019" name="Int. J. Syst. Evol. Microbiol.">
        <title>The Global Catalogue of Microorganisms (GCM) 10K type strain sequencing project: providing services to taxonomists for standard genome sequencing and annotation.</title>
        <authorList>
            <consortium name="The Broad Institute Genomics Platform"/>
            <consortium name="The Broad Institute Genome Sequencing Center for Infectious Disease"/>
            <person name="Wu L."/>
            <person name="Ma J."/>
        </authorList>
    </citation>
    <scope>NUCLEOTIDE SEQUENCE [LARGE SCALE GENOMIC DNA]</scope>
    <source>
        <strain evidence="2">CCUG 61707</strain>
    </source>
</reference>
<organism evidence="1 2">
    <name type="scientific">Seminibacterium arietis</name>
    <dbReference type="NCBI Taxonomy" id="1173502"/>
    <lineage>
        <taxon>Bacteria</taxon>
        <taxon>Pseudomonadati</taxon>
        <taxon>Pseudomonadota</taxon>
        <taxon>Gammaproteobacteria</taxon>
        <taxon>Pasteurellales</taxon>
        <taxon>Pasteurellaceae</taxon>
        <taxon>Seminibacterium</taxon>
    </lineage>
</organism>
<comment type="caution">
    <text evidence="1">The sequence shown here is derived from an EMBL/GenBank/DDBJ whole genome shotgun (WGS) entry which is preliminary data.</text>
</comment>
<gene>
    <name evidence="1" type="ORF">ACFQ02_03865</name>
</gene>
<name>A0ABW3I971_9PAST</name>
<evidence type="ECO:0000313" key="2">
    <source>
        <dbReference type="Proteomes" id="UP001596996"/>
    </source>
</evidence>
<evidence type="ECO:0000313" key="1">
    <source>
        <dbReference type="EMBL" id="MFD0965989.1"/>
    </source>
</evidence>
<dbReference type="Pfam" id="PF10758">
    <property type="entry name" value="DUF2586"/>
    <property type="match status" value="1"/>
</dbReference>
<keyword evidence="2" id="KW-1185">Reference proteome</keyword>